<accession>A0A1H4KMQ9</accession>
<sequence length="102" mass="11440">MYEQATIAVENQSGFGAVKSAIDDSFSNGKVSEFLKSLERSKLRIRHFEEVAAAGKLGPQISEAYKSLGDGDQGMIREHYLSTLEKVDPALRQKYLKVYAYY</sequence>
<evidence type="ECO:0000313" key="2">
    <source>
        <dbReference type="Proteomes" id="UP000182409"/>
    </source>
</evidence>
<dbReference type="RefSeq" id="WP_074652828.1">
    <property type="nucleotide sequence ID" value="NZ_FNSD01000001.1"/>
</dbReference>
<dbReference type="Proteomes" id="UP000182409">
    <property type="component" value="Unassembled WGS sequence"/>
</dbReference>
<evidence type="ECO:0000313" key="1">
    <source>
        <dbReference type="EMBL" id="SEB59536.1"/>
    </source>
</evidence>
<proteinExistence type="predicted"/>
<gene>
    <name evidence="1" type="ORF">SAMN05443244_1264</name>
</gene>
<organism evidence="1 2">
    <name type="scientific">Terriglobus roseus</name>
    <dbReference type="NCBI Taxonomy" id="392734"/>
    <lineage>
        <taxon>Bacteria</taxon>
        <taxon>Pseudomonadati</taxon>
        <taxon>Acidobacteriota</taxon>
        <taxon>Terriglobia</taxon>
        <taxon>Terriglobales</taxon>
        <taxon>Acidobacteriaceae</taxon>
        <taxon>Terriglobus</taxon>
    </lineage>
</organism>
<reference evidence="1 2" key="1">
    <citation type="submission" date="2016-10" db="EMBL/GenBank/DDBJ databases">
        <authorList>
            <person name="de Groot N.N."/>
        </authorList>
    </citation>
    <scope>NUCLEOTIDE SEQUENCE [LARGE SCALE GENOMIC DNA]</scope>
    <source>
        <strain evidence="1 2">AB35.6</strain>
    </source>
</reference>
<dbReference type="EMBL" id="FNSD01000001">
    <property type="protein sequence ID" value="SEB59536.1"/>
    <property type="molecule type" value="Genomic_DNA"/>
</dbReference>
<name>A0A1H4KMQ9_9BACT</name>
<dbReference type="OrthoDB" id="121895at2"/>
<protein>
    <submittedName>
        <fullName evidence="1">Uncharacterized protein</fullName>
    </submittedName>
</protein>
<dbReference type="AlphaFoldDB" id="A0A1H4KMQ9"/>